<name>A0A101JR60_9ACTN</name>
<organism evidence="1 2">
    <name type="scientific">Actinoplanes awajinensis subsp. mycoplanecinus</name>
    <dbReference type="NCBI Taxonomy" id="135947"/>
    <lineage>
        <taxon>Bacteria</taxon>
        <taxon>Bacillati</taxon>
        <taxon>Actinomycetota</taxon>
        <taxon>Actinomycetes</taxon>
        <taxon>Micromonosporales</taxon>
        <taxon>Micromonosporaceae</taxon>
        <taxon>Actinoplanes</taxon>
    </lineage>
</organism>
<dbReference type="RefSeq" id="WP_067694355.1">
    <property type="nucleotide sequence ID" value="NZ_LLZH01000212.1"/>
</dbReference>
<evidence type="ECO:0000313" key="1">
    <source>
        <dbReference type="EMBL" id="KUL31441.1"/>
    </source>
</evidence>
<dbReference type="AlphaFoldDB" id="A0A101JR60"/>
<evidence type="ECO:0000313" key="2">
    <source>
        <dbReference type="Proteomes" id="UP000053244"/>
    </source>
</evidence>
<sequence length="137" mass="14791">MTGAGAEKAAAATRPATVGQRLDRIEETLEKLRRWKTILPKLEYEKVKTAASVDGLTVTEWVSRAITEKVRQEAIRDGQRGGARMEAIPIAPAVHRILTAQADAEMLRPWSLAARYIRDGVEATAARAATADAGPSA</sequence>
<accession>A0A101JR60</accession>
<keyword evidence="2" id="KW-1185">Reference proteome</keyword>
<dbReference type="EMBL" id="LLZH01000212">
    <property type="protein sequence ID" value="KUL31441.1"/>
    <property type="molecule type" value="Genomic_DNA"/>
</dbReference>
<dbReference type="Proteomes" id="UP000053244">
    <property type="component" value="Unassembled WGS sequence"/>
</dbReference>
<gene>
    <name evidence="1" type="ORF">ADL15_22160</name>
</gene>
<protein>
    <submittedName>
        <fullName evidence="1">Uncharacterized protein</fullName>
    </submittedName>
</protein>
<proteinExistence type="predicted"/>
<comment type="caution">
    <text evidence="1">The sequence shown here is derived from an EMBL/GenBank/DDBJ whole genome shotgun (WGS) entry which is preliminary data.</text>
</comment>
<reference evidence="1 2" key="1">
    <citation type="submission" date="2015-10" db="EMBL/GenBank/DDBJ databases">
        <authorList>
            <person name="Gilbert D.G."/>
        </authorList>
    </citation>
    <scope>NUCLEOTIDE SEQUENCE [LARGE SCALE GENOMIC DNA]</scope>
    <source>
        <strain evidence="1 2">NRRL B-16712</strain>
    </source>
</reference>